<dbReference type="Proteomes" id="UP000292884">
    <property type="component" value="Unassembled WGS sequence"/>
</dbReference>
<accession>A0A4R0MSY4</accession>
<sequence length="77" mass="8518">MEIEIISFGKIAEFMANRRLTVDGIETTAQLKDLLEKEFPALADIKYKLAVNKTIIQETAELKSGDIVAFMPPFSGG</sequence>
<dbReference type="EMBL" id="SJSK01000003">
    <property type="protein sequence ID" value="TCC90139.1"/>
    <property type="molecule type" value="Genomic_DNA"/>
</dbReference>
<protein>
    <submittedName>
        <fullName evidence="1">Molybdopterin synthase sulfur carrier subunit</fullName>
    </submittedName>
</protein>
<name>A0A4R0MSY4_9SPHI</name>
<dbReference type="InterPro" id="IPR016155">
    <property type="entry name" value="Mopterin_synth/thiamin_S_b"/>
</dbReference>
<comment type="caution">
    <text evidence="1">The sequence shown here is derived from an EMBL/GenBank/DDBJ whole genome shotgun (WGS) entry which is preliminary data.</text>
</comment>
<proteinExistence type="predicted"/>
<dbReference type="Gene3D" id="3.10.20.30">
    <property type="match status" value="1"/>
</dbReference>
<dbReference type="RefSeq" id="WP_131553541.1">
    <property type="nucleotide sequence ID" value="NZ_SJSK01000003.1"/>
</dbReference>
<reference evidence="1 2" key="1">
    <citation type="submission" date="2019-02" db="EMBL/GenBank/DDBJ databases">
        <title>Pedobacter sp. RP-1-13 sp. nov., isolated from Arctic soil.</title>
        <authorList>
            <person name="Dahal R.H."/>
        </authorList>
    </citation>
    <scope>NUCLEOTIDE SEQUENCE [LARGE SCALE GENOMIC DNA]</scope>
    <source>
        <strain evidence="1 2">RP-1-13</strain>
    </source>
</reference>
<keyword evidence="2" id="KW-1185">Reference proteome</keyword>
<organism evidence="1 2">
    <name type="scientific">Pedobacter frigiditerrae</name>
    <dbReference type="NCBI Taxonomy" id="2530452"/>
    <lineage>
        <taxon>Bacteria</taxon>
        <taxon>Pseudomonadati</taxon>
        <taxon>Bacteroidota</taxon>
        <taxon>Sphingobacteriia</taxon>
        <taxon>Sphingobacteriales</taxon>
        <taxon>Sphingobacteriaceae</taxon>
        <taxon>Pedobacter</taxon>
    </lineage>
</organism>
<dbReference type="InterPro" id="IPR012675">
    <property type="entry name" value="Beta-grasp_dom_sf"/>
</dbReference>
<dbReference type="AlphaFoldDB" id="A0A4R0MSY4"/>
<dbReference type="CDD" id="cd00754">
    <property type="entry name" value="Ubl_MoaD"/>
    <property type="match status" value="1"/>
</dbReference>
<dbReference type="OrthoDB" id="1191081at2"/>
<dbReference type="SUPFAM" id="SSF54285">
    <property type="entry name" value="MoaD/ThiS"/>
    <property type="match status" value="1"/>
</dbReference>
<evidence type="ECO:0000313" key="1">
    <source>
        <dbReference type="EMBL" id="TCC90139.1"/>
    </source>
</evidence>
<dbReference type="InterPro" id="IPR003749">
    <property type="entry name" value="ThiS/MoaD-like"/>
</dbReference>
<evidence type="ECO:0000313" key="2">
    <source>
        <dbReference type="Proteomes" id="UP000292884"/>
    </source>
</evidence>
<dbReference type="Pfam" id="PF02597">
    <property type="entry name" value="ThiS"/>
    <property type="match status" value="1"/>
</dbReference>
<gene>
    <name evidence="1" type="ORF">EZ428_12690</name>
</gene>